<gene>
    <name evidence="2" type="ORF">OM074_11475</name>
</gene>
<keyword evidence="1" id="KW-0812">Transmembrane</keyword>
<keyword evidence="1" id="KW-1133">Transmembrane helix</keyword>
<feature type="transmembrane region" description="Helical" evidence="1">
    <location>
        <begin position="12"/>
        <end position="31"/>
    </location>
</feature>
<evidence type="ECO:0000313" key="2">
    <source>
        <dbReference type="EMBL" id="MCW3806247.1"/>
    </source>
</evidence>
<evidence type="ECO:0000256" key="1">
    <source>
        <dbReference type="SAM" id="Phobius"/>
    </source>
</evidence>
<keyword evidence="1" id="KW-0472">Membrane</keyword>
<comment type="caution">
    <text evidence="2">The sequence shown here is derived from an EMBL/GenBank/DDBJ whole genome shotgun (WGS) entry which is preliminary data.</text>
</comment>
<keyword evidence="3" id="KW-1185">Reference proteome</keyword>
<dbReference type="Proteomes" id="UP001207408">
    <property type="component" value="Unassembled WGS sequence"/>
</dbReference>
<evidence type="ECO:0000313" key="3">
    <source>
        <dbReference type="Proteomes" id="UP001207408"/>
    </source>
</evidence>
<organism evidence="2 3">
    <name type="scientific">Plebeiibacterium marinum</name>
    <dbReference type="NCBI Taxonomy" id="2992111"/>
    <lineage>
        <taxon>Bacteria</taxon>
        <taxon>Pseudomonadati</taxon>
        <taxon>Bacteroidota</taxon>
        <taxon>Bacteroidia</taxon>
        <taxon>Marinilabiliales</taxon>
        <taxon>Marinilabiliaceae</taxon>
        <taxon>Plebeiibacterium</taxon>
    </lineage>
</organism>
<dbReference type="EMBL" id="JAPDPI010000021">
    <property type="protein sequence ID" value="MCW3806247.1"/>
    <property type="molecule type" value="Genomic_DNA"/>
</dbReference>
<proteinExistence type="predicted"/>
<name>A0AAE3MEQ2_9BACT</name>
<sequence>MRLIFKYRLKSVTYTIKLILFVLSVFVYSNFTNAQKTLNDTIKQQPTSIQNLLKQNKDSSFVYSKLYEWLVVSKDSNLNASKLILHFERENKKYNQKIIRKINTKQISPFAKNILDTVGFSTNTIEKKLSSLRFQTKKSIINNALTFKNGELLNLQDIKDSERILRSFHFISDALILIEPANADTSLVDILILTQDNYPYGFNTSISTQKANISIFSKNVLGYGFEMRHIFDTEKTSNRNFGFQENIDWSNIFGSDLSIFTHFSDIFESHYFRIGLSKEFLTPDIKYAGGIDIKRNYKFQTSNNSSYLDNYDYLYQDYWIGKSFLVNTPGYFNRSNFGILGQVMLKQYYHMPDSISSMPTYLPNYYLFGSLAFNKRNYYKNRLVYNYGRTEDVPYGFLTSVSFGFNNNPKKNRIYLGTHLSLGTAIVPNKGYLYFSGDINSFFYKRHPETTVLKLGTRYISSLNKVGNNHLRNFISIDYTRGMHLQEEQYLYLRESSKGIRSYNSKRLKGNQKCVINSENVLFTKKEVLGFKIVPYTFFDFGWLTQDDVLFSSKPYYSLGIGVRMRNDHLVFNTIQFQFAYFPRIPPNGVSNSFRLSGEDVGKFNHFDFTKPYSNIFK</sequence>
<dbReference type="RefSeq" id="WP_301199619.1">
    <property type="nucleotide sequence ID" value="NZ_JAPDPI010000021.1"/>
</dbReference>
<dbReference type="Gene3D" id="3.10.20.310">
    <property type="entry name" value="membrane protein fhac"/>
    <property type="match status" value="1"/>
</dbReference>
<dbReference type="AlphaFoldDB" id="A0AAE3MEQ2"/>
<protein>
    <submittedName>
        <fullName evidence="2">Uncharacterized protein</fullName>
    </submittedName>
</protein>
<accession>A0AAE3MEQ2</accession>
<reference evidence="2" key="1">
    <citation type="submission" date="2022-10" db="EMBL/GenBank/DDBJ databases">
        <authorList>
            <person name="Yu W.X."/>
        </authorList>
    </citation>
    <scope>NUCLEOTIDE SEQUENCE</scope>
    <source>
        <strain evidence="2">D04</strain>
    </source>
</reference>